<gene>
    <name evidence="2" type="ORF">HETIRDRAFT_429493</name>
</gene>
<dbReference type="RefSeq" id="XP_009550710.1">
    <property type="nucleotide sequence ID" value="XM_009552415.1"/>
</dbReference>
<evidence type="ECO:0000256" key="1">
    <source>
        <dbReference type="SAM" id="MobiDB-lite"/>
    </source>
</evidence>
<evidence type="ECO:0000313" key="3">
    <source>
        <dbReference type="Proteomes" id="UP000030671"/>
    </source>
</evidence>
<name>W4JUD9_HETIT</name>
<feature type="region of interest" description="Disordered" evidence="1">
    <location>
        <begin position="100"/>
        <end position="127"/>
    </location>
</feature>
<proteinExistence type="predicted"/>
<feature type="compositionally biased region" description="Polar residues" evidence="1">
    <location>
        <begin position="1"/>
        <end position="10"/>
    </location>
</feature>
<dbReference type="EMBL" id="KI925463">
    <property type="protein sequence ID" value="ETW77168.1"/>
    <property type="molecule type" value="Genomic_DNA"/>
</dbReference>
<dbReference type="HOGENOM" id="CLU_1695706_0_0_1"/>
<evidence type="ECO:0000313" key="2">
    <source>
        <dbReference type="EMBL" id="ETW77168.1"/>
    </source>
</evidence>
<sequence length="155" mass="17102">MARGRTSVSRGQPAKRTGRVSRSAIMKQRSIKVKTGAHTETRVYPEQLFEDRCPSARLVDGRAMREDPRERVGVALAGLRPKGRGPSVWAETRPGRMCIEKESRRREGITSRVQRPSDVCGEQNTSAGSARWDGIMAASATRDIRVLADTAPEIS</sequence>
<dbReference type="GeneID" id="20674353"/>
<dbReference type="KEGG" id="hir:HETIRDRAFT_429493"/>
<organism evidence="2 3">
    <name type="scientific">Heterobasidion irregulare (strain TC 32-1)</name>
    <dbReference type="NCBI Taxonomy" id="747525"/>
    <lineage>
        <taxon>Eukaryota</taxon>
        <taxon>Fungi</taxon>
        <taxon>Dikarya</taxon>
        <taxon>Basidiomycota</taxon>
        <taxon>Agaricomycotina</taxon>
        <taxon>Agaricomycetes</taxon>
        <taxon>Russulales</taxon>
        <taxon>Bondarzewiaceae</taxon>
        <taxon>Heterobasidion</taxon>
        <taxon>Heterobasidion annosum species complex</taxon>
    </lineage>
</organism>
<keyword evidence="3" id="KW-1185">Reference proteome</keyword>
<protein>
    <submittedName>
        <fullName evidence="2">Uncharacterized protein</fullName>
    </submittedName>
</protein>
<reference evidence="2 3" key="1">
    <citation type="journal article" date="2012" name="New Phytol.">
        <title>Insight into trade-off between wood decay and parasitism from the genome of a fungal forest pathogen.</title>
        <authorList>
            <person name="Olson A."/>
            <person name="Aerts A."/>
            <person name="Asiegbu F."/>
            <person name="Belbahri L."/>
            <person name="Bouzid O."/>
            <person name="Broberg A."/>
            <person name="Canback B."/>
            <person name="Coutinho P.M."/>
            <person name="Cullen D."/>
            <person name="Dalman K."/>
            <person name="Deflorio G."/>
            <person name="van Diepen L.T."/>
            <person name="Dunand C."/>
            <person name="Duplessis S."/>
            <person name="Durling M."/>
            <person name="Gonthier P."/>
            <person name="Grimwood J."/>
            <person name="Fossdal C.G."/>
            <person name="Hansson D."/>
            <person name="Henrissat B."/>
            <person name="Hietala A."/>
            <person name="Himmelstrand K."/>
            <person name="Hoffmeister D."/>
            <person name="Hogberg N."/>
            <person name="James T.Y."/>
            <person name="Karlsson M."/>
            <person name="Kohler A."/>
            <person name="Kues U."/>
            <person name="Lee Y.H."/>
            <person name="Lin Y.C."/>
            <person name="Lind M."/>
            <person name="Lindquist E."/>
            <person name="Lombard V."/>
            <person name="Lucas S."/>
            <person name="Lunden K."/>
            <person name="Morin E."/>
            <person name="Murat C."/>
            <person name="Park J."/>
            <person name="Raffaello T."/>
            <person name="Rouze P."/>
            <person name="Salamov A."/>
            <person name="Schmutz J."/>
            <person name="Solheim H."/>
            <person name="Stahlberg J."/>
            <person name="Velez H."/>
            <person name="de Vries R.P."/>
            <person name="Wiebenga A."/>
            <person name="Woodward S."/>
            <person name="Yakovlev I."/>
            <person name="Garbelotto M."/>
            <person name="Martin F."/>
            <person name="Grigoriev I.V."/>
            <person name="Stenlid J."/>
        </authorList>
    </citation>
    <scope>NUCLEOTIDE SEQUENCE [LARGE SCALE GENOMIC DNA]</scope>
    <source>
        <strain evidence="2 3">TC 32-1</strain>
    </source>
</reference>
<accession>W4JUD9</accession>
<feature type="compositionally biased region" description="Basic and acidic residues" evidence="1">
    <location>
        <begin position="100"/>
        <end position="109"/>
    </location>
</feature>
<dbReference type="Proteomes" id="UP000030671">
    <property type="component" value="Unassembled WGS sequence"/>
</dbReference>
<dbReference type="AlphaFoldDB" id="W4JUD9"/>
<feature type="region of interest" description="Disordered" evidence="1">
    <location>
        <begin position="1"/>
        <end position="27"/>
    </location>
</feature>
<dbReference type="InParanoid" id="W4JUD9"/>